<dbReference type="EMBL" id="VRUR01000001">
    <property type="protein sequence ID" value="TXN38114.1"/>
    <property type="molecule type" value="Genomic_DNA"/>
</dbReference>
<evidence type="ECO:0000259" key="5">
    <source>
        <dbReference type="Pfam" id="PF00296"/>
    </source>
</evidence>
<gene>
    <name evidence="6" type="ORF">FVB32_07415</name>
</gene>
<dbReference type="GO" id="GO:0008726">
    <property type="term" value="F:alkanesulfonate monooxygenase activity"/>
    <property type="evidence" value="ECO:0007669"/>
    <property type="project" value="TreeGrafter"/>
</dbReference>
<keyword evidence="7" id="KW-1185">Reference proteome</keyword>
<evidence type="ECO:0000256" key="1">
    <source>
        <dbReference type="ARBA" id="ARBA00022630"/>
    </source>
</evidence>
<dbReference type="InterPro" id="IPR011251">
    <property type="entry name" value="Luciferase-like_dom"/>
</dbReference>
<evidence type="ECO:0000313" key="6">
    <source>
        <dbReference type="EMBL" id="TXN38114.1"/>
    </source>
</evidence>
<dbReference type="SUPFAM" id="SSF51679">
    <property type="entry name" value="Bacterial luciferase-like"/>
    <property type="match status" value="1"/>
</dbReference>
<keyword evidence="1" id="KW-0285">Flavoprotein</keyword>
<dbReference type="InterPro" id="IPR050172">
    <property type="entry name" value="SsuD_RutA_monooxygenase"/>
</dbReference>
<evidence type="ECO:0000313" key="7">
    <source>
        <dbReference type="Proteomes" id="UP000321456"/>
    </source>
</evidence>
<sequence length="385" mass="43100">MENSKIEIRSPHLEGAEVSWFAPICNGDDRYLGERNMDYKSTFENASEILLTADKNGFRNILCPSSYQVGQDTLPFVAAVGPMTKQINLLAAVRCGEIHPPMLARTLTTIDHILKGRFVINIISSPLPGEEMSSEDRYQRSREVIEILKQAWTQDEIDHQGQFYNMKLPSLPGKPYQKGGPLLYFGGYSPAAVDLCAEHCDVYLMWPETEGNLKKLMENMSAKAASYGRKVDFGLRVHVVVRETEEEARAYADSIVSKLGVEQGKEMRERALDAKSYGVSRQAEMRKISEDDGYVEPNMWTGIGRGRSGCGAALVGNPDQIVEKLNRYMDMGIRAFIFSGYPHKEECERFAKLVLPRLKTFSMPVAQGKVSEEEPMSPLGAGIRI</sequence>
<keyword evidence="3" id="KW-0560">Oxidoreductase</keyword>
<evidence type="ECO:0000256" key="3">
    <source>
        <dbReference type="ARBA" id="ARBA00023002"/>
    </source>
</evidence>
<evidence type="ECO:0000256" key="2">
    <source>
        <dbReference type="ARBA" id="ARBA00022643"/>
    </source>
</evidence>
<accession>A0A5C8V7I4</accession>
<protein>
    <submittedName>
        <fullName evidence="6">LLM class flavin-dependent oxidoreductase</fullName>
    </submittedName>
</protein>
<feature type="domain" description="Luciferase-like" evidence="5">
    <location>
        <begin position="17"/>
        <end position="334"/>
    </location>
</feature>
<proteinExistence type="predicted"/>
<dbReference type="Gene3D" id="3.20.20.30">
    <property type="entry name" value="Luciferase-like domain"/>
    <property type="match status" value="1"/>
</dbReference>
<evidence type="ECO:0000256" key="4">
    <source>
        <dbReference type="ARBA" id="ARBA00023033"/>
    </source>
</evidence>
<dbReference type="GO" id="GO:0046306">
    <property type="term" value="P:alkanesulfonate catabolic process"/>
    <property type="evidence" value="ECO:0007669"/>
    <property type="project" value="TreeGrafter"/>
</dbReference>
<dbReference type="InterPro" id="IPR036661">
    <property type="entry name" value="Luciferase-like_sf"/>
</dbReference>
<dbReference type="PANTHER" id="PTHR42847:SF4">
    <property type="entry name" value="ALKANESULFONATE MONOOXYGENASE-RELATED"/>
    <property type="match status" value="1"/>
</dbReference>
<keyword evidence="2" id="KW-0288">FMN</keyword>
<comment type="caution">
    <text evidence="6">The sequence shown here is derived from an EMBL/GenBank/DDBJ whole genome shotgun (WGS) entry which is preliminary data.</text>
</comment>
<dbReference type="RefSeq" id="WP_147742698.1">
    <property type="nucleotide sequence ID" value="NZ_VRUR01000001.1"/>
</dbReference>
<dbReference type="Pfam" id="PF00296">
    <property type="entry name" value="Bac_luciferase"/>
    <property type="match status" value="1"/>
</dbReference>
<keyword evidence="4" id="KW-0503">Monooxygenase</keyword>
<reference evidence="6 7" key="1">
    <citation type="submission" date="2019-08" db="EMBL/GenBank/DDBJ databases">
        <title>Professor.</title>
        <authorList>
            <person name="Park J.S."/>
        </authorList>
    </citation>
    <scope>NUCLEOTIDE SEQUENCE [LARGE SCALE GENOMIC DNA]</scope>
    <source>
        <strain evidence="6 7">176CP5-101</strain>
    </source>
</reference>
<organism evidence="6 7">
    <name type="scientific">Flagellimonas hymeniacidonis</name>
    <dbReference type="NCBI Taxonomy" id="2603628"/>
    <lineage>
        <taxon>Bacteria</taxon>
        <taxon>Pseudomonadati</taxon>
        <taxon>Bacteroidota</taxon>
        <taxon>Flavobacteriia</taxon>
        <taxon>Flavobacteriales</taxon>
        <taxon>Flavobacteriaceae</taxon>
        <taxon>Flagellimonas</taxon>
    </lineage>
</organism>
<dbReference type="Proteomes" id="UP000321456">
    <property type="component" value="Unassembled WGS sequence"/>
</dbReference>
<dbReference type="PANTHER" id="PTHR42847">
    <property type="entry name" value="ALKANESULFONATE MONOOXYGENASE"/>
    <property type="match status" value="1"/>
</dbReference>
<dbReference type="CDD" id="cd01094">
    <property type="entry name" value="Alkanesulfonate_monoxygenase"/>
    <property type="match status" value="1"/>
</dbReference>
<dbReference type="AlphaFoldDB" id="A0A5C8V7I4"/>
<name>A0A5C8V7I4_9FLAO</name>